<proteinExistence type="predicted"/>
<keyword evidence="1" id="KW-0732">Signal</keyword>
<dbReference type="EMBL" id="WTYA01000006">
    <property type="protein sequence ID" value="MXP28919.1"/>
    <property type="molecule type" value="Genomic_DNA"/>
</dbReference>
<evidence type="ECO:0000256" key="1">
    <source>
        <dbReference type="SAM" id="SignalP"/>
    </source>
</evidence>
<dbReference type="AlphaFoldDB" id="A0A845AHK4"/>
<dbReference type="OrthoDB" id="7341471at2"/>
<gene>
    <name evidence="2" type="ORF">GRI58_08795</name>
</gene>
<comment type="caution">
    <text evidence="2">The sequence shown here is derived from an EMBL/GenBank/DDBJ whole genome shotgun (WGS) entry which is preliminary data.</text>
</comment>
<protein>
    <submittedName>
        <fullName evidence="2">DUF481 domain-containing protein</fullName>
    </submittedName>
</protein>
<feature type="signal peptide" evidence="1">
    <location>
        <begin position="1"/>
        <end position="22"/>
    </location>
</feature>
<name>A0A845AHK4_9SPHN</name>
<organism evidence="2 3">
    <name type="scientific">Qipengyuania algicida</name>
    <dbReference type="NCBI Taxonomy" id="1836209"/>
    <lineage>
        <taxon>Bacteria</taxon>
        <taxon>Pseudomonadati</taxon>
        <taxon>Pseudomonadota</taxon>
        <taxon>Alphaproteobacteria</taxon>
        <taxon>Sphingomonadales</taxon>
        <taxon>Erythrobacteraceae</taxon>
        <taxon>Qipengyuania</taxon>
    </lineage>
</organism>
<dbReference type="Proteomes" id="UP000439780">
    <property type="component" value="Unassembled WGS sequence"/>
</dbReference>
<dbReference type="Pfam" id="PF04338">
    <property type="entry name" value="DUF481"/>
    <property type="match status" value="1"/>
</dbReference>
<feature type="chain" id="PRO_5032421231" evidence="1">
    <location>
        <begin position="23"/>
        <end position="317"/>
    </location>
</feature>
<evidence type="ECO:0000313" key="2">
    <source>
        <dbReference type="EMBL" id="MXP28919.1"/>
    </source>
</evidence>
<keyword evidence="3" id="KW-1185">Reference proteome</keyword>
<reference evidence="2 3" key="1">
    <citation type="submission" date="2019-12" db="EMBL/GenBank/DDBJ databases">
        <title>Genomic-based taxomic classification of the family Erythrobacteraceae.</title>
        <authorList>
            <person name="Xu L."/>
        </authorList>
    </citation>
    <scope>NUCLEOTIDE SEQUENCE [LARGE SCALE GENOMIC DNA]</scope>
    <source>
        <strain evidence="2 3">KEMB 9005-328</strain>
    </source>
</reference>
<evidence type="ECO:0000313" key="3">
    <source>
        <dbReference type="Proteomes" id="UP000439780"/>
    </source>
</evidence>
<dbReference type="InterPro" id="IPR007433">
    <property type="entry name" value="DUF481"/>
</dbReference>
<sequence length="317" mass="34394">MRIQSTILAVAATFAASTPALAEIPAPVRAMIDAAIATGDAKKVATVIDLAKETNPTEADEIDALNAAFLADQKHAAKLAEKRKELLIRHASVFDRWKGRGQLGGSRSTGNSDTIGISAAIDLKRTGIDWTHHISASVDYQRSDGVTTRERYNALYEPRYDIRDNFFAYGLAQFERDTFQGFDARYSTSLGVGYQLIESNNMNLSIKAGPALRRTEYTAGGGGETRLAGLIGYDFDWKLADSLKFTQNSNLVADSASSGTVIFDSSTTTVALTTGLEAKITPKFSTQFTYQINYDSNPPVGAEKTDTISRVTLVYGF</sequence>
<accession>A0A845AHK4</accession>